<dbReference type="EMBL" id="NJAJ01000016">
    <property type="protein sequence ID" value="PHM65450.1"/>
    <property type="molecule type" value="Genomic_DNA"/>
</dbReference>
<evidence type="ECO:0000313" key="2">
    <source>
        <dbReference type="EMBL" id="PHM65450.1"/>
    </source>
</evidence>
<accession>A0A2D0KPT4</accession>
<feature type="active site" description="Proton acceptor" evidence="1">
    <location>
        <position position="23"/>
    </location>
</feature>
<sequence length="133" mass="15966">MTRINLIQPSELCDQHLLAEHRELTRIPNEIVRRKGNVTLSTSEKYLLGKGHVIFFRDKLFFLKKRYEAIHQECLNRGFSVINRWPESVSVYHNLWNDYQVTEEDISVNMARIKERMPIKARFSPYFDRKINE</sequence>
<dbReference type="AlphaFoldDB" id="A0A2D0KPT4"/>
<reference evidence="2 3" key="1">
    <citation type="journal article" date="2017" name="Nat. Microbiol.">
        <title>Natural product diversity associated with the nematode symbionts Photorhabdus and Xenorhabdus.</title>
        <authorList>
            <person name="Tobias N.J."/>
            <person name="Wolff H."/>
            <person name="Djahanschiri B."/>
            <person name="Grundmann F."/>
            <person name="Kronenwerth M."/>
            <person name="Shi Y.M."/>
            <person name="Simonyi S."/>
            <person name="Grun P."/>
            <person name="Shapiro-Ilan D."/>
            <person name="Pidot S.J."/>
            <person name="Stinear T.P."/>
            <person name="Ebersberger I."/>
            <person name="Bode H.B."/>
        </authorList>
    </citation>
    <scope>NUCLEOTIDE SEQUENCE [LARGE SCALE GENOMIC DNA]</scope>
    <source>
        <strain evidence="2 3">DSM 17904</strain>
    </source>
</reference>
<name>A0A2D0KPT4_9GAMM</name>
<protein>
    <submittedName>
        <fullName evidence="2">Uncharacterized protein</fullName>
    </submittedName>
</protein>
<organism evidence="2 3">
    <name type="scientific">Xenorhabdus stockiae</name>
    <dbReference type="NCBI Taxonomy" id="351614"/>
    <lineage>
        <taxon>Bacteria</taxon>
        <taxon>Pseudomonadati</taxon>
        <taxon>Pseudomonadota</taxon>
        <taxon>Gammaproteobacteria</taxon>
        <taxon>Enterobacterales</taxon>
        <taxon>Morganellaceae</taxon>
        <taxon>Xenorhabdus</taxon>
    </lineage>
</organism>
<dbReference type="Proteomes" id="UP000222366">
    <property type="component" value="Unassembled WGS sequence"/>
</dbReference>
<evidence type="ECO:0000313" key="3">
    <source>
        <dbReference type="Proteomes" id="UP000222366"/>
    </source>
</evidence>
<evidence type="ECO:0000256" key="1">
    <source>
        <dbReference type="PIRSR" id="PIRSR001000-1"/>
    </source>
</evidence>
<comment type="caution">
    <text evidence="2">The sequence shown here is derived from an EMBL/GenBank/DDBJ whole genome shotgun (WGS) entry which is preliminary data.</text>
</comment>
<gene>
    <name evidence="2" type="ORF">Xsto_02028</name>
</gene>
<dbReference type="InterPro" id="IPR004260">
    <property type="entry name" value="Pyr-dimer_DNA_glycosylase"/>
</dbReference>
<proteinExistence type="predicted"/>
<dbReference type="RefSeq" id="WP_099110246.1">
    <property type="nucleotide sequence ID" value="NZ_CAWNRH010000068.1"/>
</dbReference>
<dbReference type="InterPro" id="IPR024796">
    <property type="entry name" value="T4_endonuc_V"/>
</dbReference>
<dbReference type="PIRSF" id="PIRSF001000">
    <property type="entry name" value="PDG_ENDV"/>
    <property type="match status" value="1"/>
</dbReference>
<keyword evidence="3" id="KW-1185">Reference proteome</keyword>
<dbReference type="Pfam" id="PF03013">
    <property type="entry name" value="Pyr_excise"/>
    <property type="match status" value="1"/>
</dbReference>
<dbReference type="SUPFAM" id="SSF47077">
    <property type="entry name" value="T4 endonuclease V"/>
    <property type="match status" value="1"/>
</dbReference>
<dbReference type="Gene3D" id="1.10.440.10">
    <property type="entry name" value="T4 endonuclease V"/>
    <property type="match status" value="1"/>
</dbReference>